<dbReference type="STRING" id="1129794.C427_5035"/>
<dbReference type="Gene3D" id="3.30.420.40">
    <property type="match status" value="2"/>
</dbReference>
<feature type="domain" description="SHS2" evidence="1">
    <location>
        <begin position="15"/>
        <end position="182"/>
    </location>
</feature>
<evidence type="ECO:0000313" key="2">
    <source>
        <dbReference type="EMBL" id="AGH47134.1"/>
    </source>
</evidence>
<dbReference type="PANTHER" id="PTHR32432">
    <property type="entry name" value="CELL DIVISION PROTEIN FTSA-RELATED"/>
    <property type="match status" value="1"/>
</dbReference>
<dbReference type="PIRSF" id="PIRSF019169">
    <property type="entry name" value="PilM"/>
    <property type="match status" value="1"/>
</dbReference>
<evidence type="ECO:0000259" key="1">
    <source>
        <dbReference type="SMART" id="SM00842"/>
    </source>
</evidence>
<dbReference type="Gene3D" id="3.30.1490.300">
    <property type="match status" value="1"/>
</dbReference>
<dbReference type="SUPFAM" id="SSF53067">
    <property type="entry name" value="Actin-like ATPase domain"/>
    <property type="match status" value="1"/>
</dbReference>
<dbReference type="NCBIfam" id="TIGR01175">
    <property type="entry name" value="pilM"/>
    <property type="match status" value="1"/>
</dbReference>
<organism evidence="2 3">
    <name type="scientific">Paraglaciecola psychrophila 170</name>
    <dbReference type="NCBI Taxonomy" id="1129794"/>
    <lineage>
        <taxon>Bacteria</taxon>
        <taxon>Pseudomonadati</taxon>
        <taxon>Pseudomonadota</taxon>
        <taxon>Gammaproteobacteria</taxon>
        <taxon>Alteromonadales</taxon>
        <taxon>Alteromonadaceae</taxon>
        <taxon>Paraglaciecola</taxon>
    </lineage>
</organism>
<dbReference type="InterPro" id="IPR043129">
    <property type="entry name" value="ATPase_NBD"/>
</dbReference>
<dbReference type="GO" id="GO:0051301">
    <property type="term" value="P:cell division"/>
    <property type="evidence" value="ECO:0007669"/>
    <property type="project" value="InterPro"/>
</dbReference>
<dbReference type="CDD" id="cd24049">
    <property type="entry name" value="ASKHA_NBD_PilM"/>
    <property type="match status" value="1"/>
</dbReference>
<dbReference type="HOGENOM" id="CLU_050686_1_0_6"/>
<dbReference type="EMBL" id="CP003837">
    <property type="protein sequence ID" value="AGH47134.1"/>
    <property type="molecule type" value="Genomic_DNA"/>
</dbReference>
<name>K7AW11_9ALTE</name>
<dbReference type="KEGG" id="gps:C427_5035"/>
<sequence>MKKLFGLFGTNIQRMIGLDIGTRFIKAVVLEKSGEQYNLQAYACEPIQGNAFAEREIKDFEAVSHALKKVKLALKGKNKLVAIAVSGSTVLNKIVYMDPGQTDHELESQIELEADSLIPYPLNEVYIDFEEISDSQTTNNKVEVLLSAVHKELVDRRITLLGEVGYEAKIVDVESYALGAAVASFYPSEAEKTVCCINIGASHLQMCAVKNGKVIYTKDHNFGMDALIQDLTMLYSQERSQIEQQLTDGTLPETWKQDAYPMFLANLQQNINRALQLYTSVSGEARPSNLLICGGGDHIKSLPEDLTADLGIEVTCFNPFTDMVIADSVNQGDLEHVSGQLIIAAGLASRSFQPWHI</sequence>
<evidence type="ECO:0000313" key="3">
    <source>
        <dbReference type="Proteomes" id="UP000011864"/>
    </source>
</evidence>
<dbReference type="PANTHER" id="PTHR32432:SF3">
    <property type="entry name" value="ETHANOLAMINE UTILIZATION PROTEIN EUTJ"/>
    <property type="match status" value="1"/>
</dbReference>
<keyword evidence="3" id="KW-1185">Reference proteome</keyword>
<dbReference type="Proteomes" id="UP000011864">
    <property type="component" value="Chromosome"/>
</dbReference>
<dbReference type="PATRIC" id="fig|1129794.4.peg.5021"/>
<dbReference type="InterPro" id="IPR003494">
    <property type="entry name" value="SHS2_FtsA"/>
</dbReference>
<proteinExistence type="predicted"/>
<dbReference type="SMART" id="SM00842">
    <property type="entry name" value="FtsA"/>
    <property type="match status" value="1"/>
</dbReference>
<dbReference type="InterPro" id="IPR005883">
    <property type="entry name" value="PilM"/>
</dbReference>
<reference evidence="2 3" key="1">
    <citation type="journal article" date="2013" name="Genome Announc.">
        <title>Complete Genome Sequence of Glaciecola psychrophila Strain 170T.</title>
        <authorList>
            <person name="Yin J."/>
            <person name="Chen J."/>
            <person name="Liu G."/>
            <person name="Yu Y."/>
            <person name="Song L."/>
            <person name="Wang X."/>
            <person name="Qu X."/>
        </authorList>
    </citation>
    <scope>NUCLEOTIDE SEQUENCE [LARGE SCALE GENOMIC DNA]</scope>
    <source>
        <strain evidence="2 3">170</strain>
    </source>
</reference>
<dbReference type="InterPro" id="IPR050696">
    <property type="entry name" value="FtsA/MreB"/>
</dbReference>
<dbReference type="Pfam" id="PF11104">
    <property type="entry name" value="PilM_2"/>
    <property type="match status" value="1"/>
</dbReference>
<dbReference type="AlphaFoldDB" id="K7AW11"/>
<dbReference type="OrthoDB" id="9773403at2"/>
<gene>
    <name evidence="2" type="primary">pilM</name>
    <name evidence="2" type="ORF">C427_5035</name>
</gene>
<dbReference type="eggNOG" id="COG4972">
    <property type="taxonomic scope" value="Bacteria"/>
</dbReference>
<protein>
    <submittedName>
        <fullName evidence="2">Type IV pilus biogenesis protein PilM</fullName>
    </submittedName>
</protein>
<accession>K7AW11</accession>
<dbReference type="RefSeq" id="WP_007641341.1">
    <property type="nucleotide sequence ID" value="NC_020514.1"/>
</dbReference>